<sequence>MMSIQNNNIFVGESIEFQFMCDLLAEDRVTEQEIRQKYEVETIDWKEFNRLIYHHRIYPLIYARLQSFHEVVPLDVMDQIQKAVTHNTFYMMRLTAEMERVTSVLEQQNIKVIMLKGPILAFELYGDLAHRTSKDLDLLVNISDVDASLNVLEKAGYIKKYDTPFIMEGWKWKDHHISLFHPEHKTQIEVHWKLNPSGAKDISFQELWNRRQTITIVEHEVSYLGKEDLFMYLVSHGARHGWFRLRWLMDIDLILRKNNTIHNFEYYAELHESEFYAGQAYLLCSRLLRAPLTSKMKELVEHAHTIKLTEYALNLILEEPDKETGINYLKQIKSPKRRMIMLLGRLYPGPMDAELLPLPRKLHFLYIPLRPFLWMWRRIRQRMVLKGRHEYD</sequence>
<name>A0AAX3N4A7_9BACL</name>
<dbReference type="InterPro" id="IPR043519">
    <property type="entry name" value="NT_sf"/>
</dbReference>
<dbReference type="Gene3D" id="3.30.460.40">
    <property type="match status" value="1"/>
</dbReference>
<dbReference type="EMBL" id="CP118101">
    <property type="protein sequence ID" value="WDH84226.1"/>
    <property type="molecule type" value="Genomic_DNA"/>
</dbReference>
<proteinExistence type="predicted"/>
<dbReference type="Proteomes" id="UP001221519">
    <property type="component" value="Chromosome"/>
</dbReference>
<evidence type="ECO:0000313" key="4">
    <source>
        <dbReference type="Proteomes" id="UP001221519"/>
    </source>
</evidence>
<evidence type="ECO:0000313" key="1">
    <source>
        <dbReference type="EMBL" id="WDH84226.1"/>
    </source>
</evidence>
<dbReference type="Proteomes" id="UP001220962">
    <property type="component" value="Chromosome"/>
</dbReference>
<dbReference type="Pfam" id="PF14907">
    <property type="entry name" value="NTP_transf_5"/>
    <property type="match status" value="1"/>
</dbReference>
<evidence type="ECO:0000313" key="3">
    <source>
        <dbReference type="Proteomes" id="UP001220962"/>
    </source>
</evidence>
<organism evidence="1 3">
    <name type="scientific">Paenibacillus urinalis</name>
    <dbReference type="NCBI Taxonomy" id="521520"/>
    <lineage>
        <taxon>Bacteria</taxon>
        <taxon>Bacillati</taxon>
        <taxon>Bacillota</taxon>
        <taxon>Bacilli</taxon>
        <taxon>Bacillales</taxon>
        <taxon>Paenibacillaceae</taxon>
        <taxon>Paenibacillus</taxon>
    </lineage>
</organism>
<dbReference type="InterPro" id="IPR039498">
    <property type="entry name" value="NTP_transf_5"/>
</dbReference>
<dbReference type="AlphaFoldDB" id="A0AAX3N4A7"/>
<gene>
    <name evidence="1" type="ORF">PUW23_08435</name>
    <name evidence="2" type="ORF">PUW25_07910</name>
</gene>
<dbReference type="SUPFAM" id="SSF81301">
    <property type="entry name" value="Nucleotidyltransferase"/>
    <property type="match status" value="1"/>
</dbReference>
<reference evidence="1 4" key="1">
    <citation type="submission" date="2023-02" db="EMBL/GenBank/DDBJ databases">
        <title>Pathogen: clinical or host-associated sample.</title>
        <authorList>
            <person name="Hergert J."/>
            <person name="Casey R."/>
            <person name="Wagner J."/>
            <person name="Young E.L."/>
            <person name="Oakeson K.F."/>
        </authorList>
    </citation>
    <scope>NUCLEOTIDE SEQUENCE</scope>
    <source>
        <strain evidence="2 4">2022CK-00829</strain>
        <strain evidence="1">2022CK-00830</strain>
    </source>
</reference>
<dbReference type="EMBL" id="CP118108">
    <property type="protein sequence ID" value="WDI03866.1"/>
    <property type="molecule type" value="Genomic_DNA"/>
</dbReference>
<accession>A0AAX3N4A7</accession>
<evidence type="ECO:0000313" key="2">
    <source>
        <dbReference type="EMBL" id="WDI03866.1"/>
    </source>
</evidence>
<keyword evidence="4" id="KW-1185">Reference proteome</keyword>
<dbReference type="RefSeq" id="WP_052511684.1">
    <property type="nucleotide sequence ID" value="NZ_CP118101.1"/>
</dbReference>
<protein>
    <submittedName>
        <fullName evidence="1">Nucleotidyltransferase family protein</fullName>
    </submittedName>
</protein>